<dbReference type="Gene3D" id="3.40.50.1110">
    <property type="entry name" value="SGNH hydrolase"/>
    <property type="match status" value="1"/>
</dbReference>
<accession>A0A852U140</accession>
<evidence type="ECO:0000256" key="1">
    <source>
        <dbReference type="PIRSR" id="PIRSR637460-1"/>
    </source>
</evidence>
<feature type="domain" description="SGNH hydrolase-type esterase" evidence="4">
    <location>
        <begin position="41"/>
        <end position="282"/>
    </location>
</feature>
<dbReference type="CDD" id="cd01823">
    <property type="entry name" value="SEST_like"/>
    <property type="match status" value="1"/>
</dbReference>
<dbReference type="PANTHER" id="PTHR37981">
    <property type="entry name" value="LIPASE 2"/>
    <property type="match status" value="1"/>
</dbReference>
<feature type="chain" id="PRO_5032550807" evidence="3">
    <location>
        <begin position="31"/>
        <end position="301"/>
    </location>
</feature>
<dbReference type="EMBL" id="JACCCC010000001">
    <property type="protein sequence ID" value="NYE49938.1"/>
    <property type="molecule type" value="Genomic_DNA"/>
</dbReference>
<dbReference type="InterPro" id="IPR013830">
    <property type="entry name" value="SGNH_hydro"/>
</dbReference>
<feature type="disulfide bond" evidence="2">
    <location>
        <begin position="207"/>
        <end position="254"/>
    </location>
</feature>
<name>A0A852U140_9ACTN</name>
<dbReference type="SUPFAM" id="SSF52266">
    <property type="entry name" value="SGNH hydrolase"/>
    <property type="match status" value="1"/>
</dbReference>
<dbReference type="GO" id="GO:0004806">
    <property type="term" value="F:triacylglycerol lipase activity"/>
    <property type="evidence" value="ECO:0007669"/>
    <property type="project" value="TreeGrafter"/>
</dbReference>
<evidence type="ECO:0000313" key="6">
    <source>
        <dbReference type="Proteomes" id="UP000589036"/>
    </source>
</evidence>
<evidence type="ECO:0000256" key="2">
    <source>
        <dbReference type="PIRSR" id="PIRSR637460-2"/>
    </source>
</evidence>
<feature type="disulfide bond" evidence="2">
    <location>
        <begin position="62"/>
        <end position="87"/>
    </location>
</feature>
<dbReference type="Pfam" id="PF13472">
    <property type="entry name" value="Lipase_GDSL_2"/>
    <property type="match status" value="1"/>
</dbReference>
<dbReference type="InterPro" id="IPR037460">
    <property type="entry name" value="SEST-like"/>
</dbReference>
<feature type="active site" description="Nucleophile" evidence="1">
    <location>
        <position position="45"/>
    </location>
</feature>
<dbReference type="AlphaFoldDB" id="A0A852U140"/>
<comment type="caution">
    <text evidence="5">The sequence shown here is derived from an EMBL/GenBank/DDBJ whole genome shotgun (WGS) entry which is preliminary data.</text>
</comment>
<evidence type="ECO:0000313" key="5">
    <source>
        <dbReference type="EMBL" id="NYE49938.1"/>
    </source>
</evidence>
<proteinExistence type="predicted"/>
<keyword evidence="3" id="KW-0732">Signal</keyword>
<dbReference type="PANTHER" id="PTHR37981:SF1">
    <property type="entry name" value="SGNH HYDROLASE-TYPE ESTERASE DOMAIN-CONTAINING PROTEIN"/>
    <property type="match status" value="1"/>
</dbReference>
<organism evidence="5 6">
    <name type="scientific">Spinactinospora alkalitolerans</name>
    <dbReference type="NCBI Taxonomy" id="687207"/>
    <lineage>
        <taxon>Bacteria</taxon>
        <taxon>Bacillati</taxon>
        <taxon>Actinomycetota</taxon>
        <taxon>Actinomycetes</taxon>
        <taxon>Streptosporangiales</taxon>
        <taxon>Nocardiopsidaceae</taxon>
        <taxon>Spinactinospora</taxon>
    </lineage>
</organism>
<evidence type="ECO:0000256" key="3">
    <source>
        <dbReference type="SAM" id="SignalP"/>
    </source>
</evidence>
<evidence type="ECO:0000259" key="4">
    <source>
        <dbReference type="Pfam" id="PF13472"/>
    </source>
</evidence>
<dbReference type="RefSeq" id="WP_179645511.1">
    <property type="nucleotide sequence ID" value="NZ_BAAAYY010000048.1"/>
</dbReference>
<keyword evidence="2" id="KW-1015">Disulfide bond</keyword>
<keyword evidence="6" id="KW-1185">Reference proteome</keyword>
<gene>
    <name evidence="5" type="ORF">HDA32_005058</name>
</gene>
<feature type="disulfide bond" evidence="2">
    <location>
        <begin position="139"/>
        <end position="152"/>
    </location>
</feature>
<dbReference type="Proteomes" id="UP000589036">
    <property type="component" value="Unassembled WGS sequence"/>
</dbReference>
<reference evidence="5 6" key="1">
    <citation type="submission" date="2020-07" db="EMBL/GenBank/DDBJ databases">
        <title>Sequencing the genomes of 1000 actinobacteria strains.</title>
        <authorList>
            <person name="Klenk H.-P."/>
        </authorList>
    </citation>
    <scope>NUCLEOTIDE SEQUENCE [LARGE SCALE GENOMIC DNA]</scope>
    <source>
        <strain evidence="5 6">CXB654</strain>
    </source>
</reference>
<feature type="signal peptide" evidence="3">
    <location>
        <begin position="1"/>
        <end position="30"/>
    </location>
</feature>
<dbReference type="InterPro" id="IPR036514">
    <property type="entry name" value="SGNH_hydro_sf"/>
</dbReference>
<dbReference type="GO" id="GO:0019433">
    <property type="term" value="P:triglyceride catabolic process"/>
    <property type="evidence" value="ECO:0007669"/>
    <property type="project" value="TreeGrafter"/>
</dbReference>
<protein>
    <submittedName>
        <fullName evidence="5">Lysophospholipase L1-like esterase</fullName>
    </submittedName>
</protein>
<sequence>MSPDRTARRVVAAALGLAGAVTVAAAPAQAADSDLTSRYVALGDSFTAGPLIPDQYGDPVFCLRSRKNYPNVVARALGVADFQDASCSGATTEHMTDPQELPLGTENDPQFDALTEDTTLVTLGVGGNDLGFGEILLTCVGLSAIDPTGDPCRTYYTDGDGGDRLADRLDETGAEVAEVLAGIRERSPDATVAVVGYLQILPESQGCWPVVPIAEEDVAYLDRTQTRLNETLAKEAANADAVFVDVFERGHDVCSARDDKWVEGIFPTKPAAPVHPNETGMAEAGARVVEALGGAAPAPLV</sequence>
<feature type="active site" evidence="1">
    <location>
        <position position="275"/>
    </location>
</feature>